<dbReference type="EMBL" id="GFTR01001439">
    <property type="protein sequence ID" value="JAW14987.1"/>
    <property type="molecule type" value="Transcribed_RNA"/>
</dbReference>
<name>A0A224XR59_9HEMI</name>
<dbReference type="AlphaFoldDB" id="A0A224XR59"/>
<evidence type="ECO:0000313" key="1">
    <source>
        <dbReference type="EMBL" id="JAW14987.1"/>
    </source>
</evidence>
<proteinExistence type="predicted"/>
<protein>
    <submittedName>
        <fullName evidence="1">Uncharacterized protein</fullName>
    </submittedName>
</protein>
<organism evidence="1">
    <name type="scientific">Panstrongylus lignarius</name>
    <dbReference type="NCBI Taxonomy" id="156445"/>
    <lineage>
        <taxon>Eukaryota</taxon>
        <taxon>Metazoa</taxon>
        <taxon>Ecdysozoa</taxon>
        <taxon>Arthropoda</taxon>
        <taxon>Hexapoda</taxon>
        <taxon>Insecta</taxon>
        <taxon>Pterygota</taxon>
        <taxon>Neoptera</taxon>
        <taxon>Paraneoptera</taxon>
        <taxon>Hemiptera</taxon>
        <taxon>Heteroptera</taxon>
        <taxon>Panheteroptera</taxon>
        <taxon>Cimicomorpha</taxon>
        <taxon>Reduviidae</taxon>
        <taxon>Triatominae</taxon>
        <taxon>Panstrongylus</taxon>
    </lineage>
</organism>
<sequence>MFRYCCFFFITYLVNIMSGIQSVWSTFATKSRGISTSSTTNPCIASNVWLIFFIHFTMLRSGHTFATVPFYGHLYSLTLYSPFFRCHRYRNFIFI</sequence>
<reference evidence="1" key="1">
    <citation type="journal article" date="2018" name="PLoS Negl. Trop. Dis.">
        <title>An insight into the salivary gland and fat body transcriptome of Panstrongylus lignarius (Hemiptera: Heteroptera), the main vector of Chagas disease in Peru.</title>
        <authorList>
            <person name="Nevoa J.C."/>
            <person name="Mendes M.T."/>
            <person name="da Silva M.V."/>
            <person name="Soares S.C."/>
            <person name="Oliveira C.J.F."/>
            <person name="Ribeiro J.M.C."/>
        </authorList>
    </citation>
    <scope>NUCLEOTIDE SEQUENCE</scope>
</reference>
<accession>A0A224XR59</accession>